<dbReference type="AlphaFoldDB" id="A0AAV5L3V9"/>
<dbReference type="InterPro" id="IPR015300">
    <property type="entry name" value="DNA-bd_pseudobarrel_sf"/>
</dbReference>
<name>A0AAV5L3V9_9ROSI</name>
<evidence type="ECO:0000256" key="2">
    <source>
        <dbReference type="ARBA" id="ARBA00023015"/>
    </source>
</evidence>
<sequence>MPRIPRDRDSRQFLARDTHGHRIYHLKYKRRMRGRRPKQTITGLRHFFQDHGLQPRDRITLYKEVGNEVKLMGKLISPLYVIHFERVNEVAAGEDPAPLQAGDDHAP</sequence>
<dbReference type="GO" id="GO:0003677">
    <property type="term" value="F:DNA binding"/>
    <property type="evidence" value="ECO:0007669"/>
    <property type="project" value="UniProtKB-KW"/>
</dbReference>
<accession>A0AAV5L3V9</accession>
<evidence type="ECO:0000256" key="5">
    <source>
        <dbReference type="ARBA" id="ARBA00023242"/>
    </source>
</evidence>
<keyword evidence="3" id="KW-0238">DNA-binding</keyword>
<evidence type="ECO:0000256" key="1">
    <source>
        <dbReference type="ARBA" id="ARBA00004123"/>
    </source>
</evidence>
<keyword evidence="5" id="KW-0539">Nucleus</keyword>
<reference evidence="6 7" key="1">
    <citation type="journal article" date="2021" name="Commun. Biol.">
        <title>The genome of Shorea leprosula (Dipterocarpaceae) highlights the ecological relevance of drought in aseasonal tropical rainforests.</title>
        <authorList>
            <person name="Ng K.K.S."/>
            <person name="Kobayashi M.J."/>
            <person name="Fawcett J.A."/>
            <person name="Hatakeyama M."/>
            <person name="Paape T."/>
            <person name="Ng C.H."/>
            <person name="Ang C.C."/>
            <person name="Tnah L.H."/>
            <person name="Lee C.T."/>
            <person name="Nishiyama T."/>
            <person name="Sese J."/>
            <person name="O'Brien M.J."/>
            <person name="Copetti D."/>
            <person name="Mohd Noor M.I."/>
            <person name="Ong R.C."/>
            <person name="Putra M."/>
            <person name="Sireger I.Z."/>
            <person name="Indrioko S."/>
            <person name="Kosugi Y."/>
            <person name="Izuno A."/>
            <person name="Isagi Y."/>
            <person name="Lee S.L."/>
            <person name="Shimizu K.K."/>
        </authorList>
    </citation>
    <scope>NUCLEOTIDE SEQUENCE [LARGE SCALE GENOMIC DNA]</scope>
    <source>
        <strain evidence="6">214</strain>
    </source>
</reference>
<keyword evidence="4" id="KW-0804">Transcription</keyword>
<comment type="caution">
    <text evidence="6">The sequence shown here is derived from an EMBL/GenBank/DDBJ whole genome shotgun (WGS) entry which is preliminary data.</text>
</comment>
<gene>
    <name evidence="6" type="ORF">SLEP1_g40442</name>
</gene>
<evidence type="ECO:0000313" key="6">
    <source>
        <dbReference type="EMBL" id="GKV31777.1"/>
    </source>
</evidence>
<proteinExistence type="predicted"/>
<keyword evidence="7" id="KW-1185">Reference proteome</keyword>
<dbReference type="EMBL" id="BPVZ01000092">
    <property type="protein sequence ID" value="GKV31777.1"/>
    <property type="molecule type" value="Genomic_DNA"/>
</dbReference>
<evidence type="ECO:0000313" key="7">
    <source>
        <dbReference type="Proteomes" id="UP001054252"/>
    </source>
</evidence>
<dbReference type="Gene3D" id="2.40.330.10">
    <property type="entry name" value="DNA-binding pseudobarrel domain"/>
    <property type="match status" value="1"/>
</dbReference>
<keyword evidence="2" id="KW-0805">Transcription regulation</keyword>
<evidence type="ECO:0000256" key="4">
    <source>
        <dbReference type="ARBA" id="ARBA00023163"/>
    </source>
</evidence>
<evidence type="ECO:0000256" key="3">
    <source>
        <dbReference type="ARBA" id="ARBA00023125"/>
    </source>
</evidence>
<protein>
    <submittedName>
        <fullName evidence="6">Uncharacterized protein</fullName>
    </submittedName>
</protein>
<organism evidence="6 7">
    <name type="scientific">Rubroshorea leprosula</name>
    <dbReference type="NCBI Taxonomy" id="152421"/>
    <lineage>
        <taxon>Eukaryota</taxon>
        <taxon>Viridiplantae</taxon>
        <taxon>Streptophyta</taxon>
        <taxon>Embryophyta</taxon>
        <taxon>Tracheophyta</taxon>
        <taxon>Spermatophyta</taxon>
        <taxon>Magnoliopsida</taxon>
        <taxon>eudicotyledons</taxon>
        <taxon>Gunneridae</taxon>
        <taxon>Pentapetalae</taxon>
        <taxon>rosids</taxon>
        <taxon>malvids</taxon>
        <taxon>Malvales</taxon>
        <taxon>Dipterocarpaceae</taxon>
        <taxon>Rubroshorea</taxon>
    </lineage>
</organism>
<dbReference type="Proteomes" id="UP001054252">
    <property type="component" value="Unassembled WGS sequence"/>
</dbReference>
<dbReference type="GO" id="GO:0005634">
    <property type="term" value="C:nucleus"/>
    <property type="evidence" value="ECO:0007669"/>
    <property type="project" value="UniProtKB-SubCell"/>
</dbReference>
<comment type="subcellular location">
    <subcellularLocation>
        <location evidence="1">Nucleus</location>
    </subcellularLocation>
</comment>